<dbReference type="PANTHER" id="PTHR12992">
    <property type="entry name" value="NUDIX HYDROLASE"/>
    <property type="match status" value="1"/>
</dbReference>
<dbReference type="GO" id="GO:0046872">
    <property type="term" value="F:metal ion binding"/>
    <property type="evidence" value="ECO:0007669"/>
    <property type="project" value="UniProtKB-KW"/>
</dbReference>
<reference evidence="9" key="1">
    <citation type="submission" date="2016-10" db="EMBL/GenBank/DDBJ databases">
        <authorList>
            <person name="Varghese N."/>
            <person name="Submissions S."/>
        </authorList>
    </citation>
    <scope>NUCLEOTIDE SEQUENCE [LARGE SCALE GENOMIC DNA]</scope>
    <source>
        <strain evidence="9">DSM 23313</strain>
    </source>
</reference>
<gene>
    <name evidence="8" type="ORF">SAMN05421818_10887</name>
</gene>
<evidence type="ECO:0000256" key="4">
    <source>
        <dbReference type="ARBA" id="ARBA00022801"/>
    </source>
</evidence>
<dbReference type="SUPFAM" id="SSF55811">
    <property type="entry name" value="Nudix"/>
    <property type="match status" value="1"/>
</dbReference>
<dbReference type="AlphaFoldDB" id="A0A1G8DV70"/>
<organism evidence="8 9">
    <name type="scientific">Myroides phaeus</name>
    <dbReference type="NCBI Taxonomy" id="702745"/>
    <lineage>
        <taxon>Bacteria</taxon>
        <taxon>Pseudomonadati</taxon>
        <taxon>Bacteroidota</taxon>
        <taxon>Flavobacteriia</taxon>
        <taxon>Flavobacteriales</taxon>
        <taxon>Flavobacteriaceae</taxon>
        <taxon>Myroides</taxon>
    </lineage>
</organism>
<evidence type="ECO:0000313" key="9">
    <source>
        <dbReference type="Proteomes" id="UP000243588"/>
    </source>
</evidence>
<keyword evidence="9" id="KW-1185">Reference proteome</keyword>
<evidence type="ECO:0000256" key="2">
    <source>
        <dbReference type="ARBA" id="ARBA00001946"/>
    </source>
</evidence>
<evidence type="ECO:0000313" key="8">
    <source>
        <dbReference type="EMBL" id="SDH61616.1"/>
    </source>
</evidence>
<dbReference type="Gene3D" id="3.90.79.10">
    <property type="entry name" value="Nucleoside Triphosphate Pyrophosphohydrolase"/>
    <property type="match status" value="1"/>
</dbReference>
<protein>
    <submittedName>
        <fullName evidence="8">NUDIX domain-containing protein</fullName>
    </submittedName>
</protein>
<dbReference type="InterPro" id="IPR045121">
    <property type="entry name" value="CoAse"/>
</dbReference>
<name>A0A1G8DV70_9FLAO</name>
<evidence type="ECO:0000259" key="7">
    <source>
        <dbReference type="PROSITE" id="PS51462"/>
    </source>
</evidence>
<keyword evidence="3" id="KW-0479">Metal-binding</keyword>
<dbReference type="STRING" id="702745.SAMN05421818_10887"/>
<dbReference type="RefSeq" id="WP_090407608.1">
    <property type="nucleotide sequence ID" value="NZ_FNDQ01000008.1"/>
</dbReference>
<comment type="cofactor">
    <cofactor evidence="1">
        <name>Mn(2+)</name>
        <dbReference type="ChEBI" id="CHEBI:29035"/>
    </cofactor>
</comment>
<proteinExistence type="predicted"/>
<keyword evidence="5" id="KW-0460">Magnesium</keyword>
<evidence type="ECO:0000256" key="1">
    <source>
        <dbReference type="ARBA" id="ARBA00001936"/>
    </source>
</evidence>
<dbReference type="InterPro" id="IPR000086">
    <property type="entry name" value="NUDIX_hydrolase_dom"/>
</dbReference>
<feature type="domain" description="Nudix hydrolase" evidence="7">
    <location>
        <begin position="46"/>
        <end position="188"/>
    </location>
</feature>
<dbReference type="PROSITE" id="PS51462">
    <property type="entry name" value="NUDIX"/>
    <property type="match status" value="1"/>
</dbReference>
<evidence type="ECO:0000256" key="6">
    <source>
        <dbReference type="ARBA" id="ARBA00023211"/>
    </source>
</evidence>
<keyword evidence="6" id="KW-0464">Manganese</keyword>
<sequence length="214" mass="24301">MTFETFFHQIHAIKSSELLGIEAQEVMVPIERRPYLDVEQFKERHPRTSAVMMLLYPKEGDTSLLLIERATYKGVHSGQVGFPGGKFEQSDVDLETTALRETMEEVGITANQIEVIKPFTQVYIPPSNFIVQPFLGIITETPTIVPSDYEVANIIEMPLNTLLDDSIVQNVYLQTSYADYINVPAFVYNDYTIWGATAMMLSELKETIKLSIRI</sequence>
<comment type="cofactor">
    <cofactor evidence="2">
        <name>Mg(2+)</name>
        <dbReference type="ChEBI" id="CHEBI:18420"/>
    </cofactor>
</comment>
<keyword evidence="4" id="KW-0378">Hydrolase</keyword>
<evidence type="ECO:0000256" key="3">
    <source>
        <dbReference type="ARBA" id="ARBA00022723"/>
    </source>
</evidence>
<dbReference type="GO" id="GO:0010945">
    <property type="term" value="F:coenzyme A diphosphatase activity"/>
    <property type="evidence" value="ECO:0007669"/>
    <property type="project" value="InterPro"/>
</dbReference>
<dbReference type="Proteomes" id="UP000243588">
    <property type="component" value="Unassembled WGS sequence"/>
</dbReference>
<dbReference type="Pfam" id="PF00293">
    <property type="entry name" value="NUDIX"/>
    <property type="match status" value="1"/>
</dbReference>
<dbReference type="PANTHER" id="PTHR12992:SF11">
    <property type="entry name" value="MITOCHONDRIAL COENZYME A DIPHOSPHATASE NUDT8"/>
    <property type="match status" value="1"/>
</dbReference>
<evidence type="ECO:0000256" key="5">
    <source>
        <dbReference type="ARBA" id="ARBA00022842"/>
    </source>
</evidence>
<accession>A0A1G8DV70</accession>
<dbReference type="EMBL" id="FNDQ01000008">
    <property type="protein sequence ID" value="SDH61616.1"/>
    <property type="molecule type" value="Genomic_DNA"/>
</dbReference>
<dbReference type="InterPro" id="IPR015797">
    <property type="entry name" value="NUDIX_hydrolase-like_dom_sf"/>
</dbReference>
<dbReference type="CDD" id="cd03426">
    <property type="entry name" value="NUDIX_CoAse_Nudt7"/>
    <property type="match status" value="1"/>
</dbReference>